<keyword evidence="2" id="KW-0813">Transport</keyword>
<feature type="compositionally biased region" description="Gly residues" evidence="4">
    <location>
        <begin position="849"/>
        <end position="860"/>
    </location>
</feature>
<dbReference type="InterPro" id="IPR016159">
    <property type="entry name" value="Cullin_repeat-like_dom_sf"/>
</dbReference>
<organism evidence="6 7">
    <name type="scientific">Acacia crassicarpa</name>
    <name type="common">northern wattle</name>
    <dbReference type="NCBI Taxonomy" id="499986"/>
    <lineage>
        <taxon>Eukaryota</taxon>
        <taxon>Viridiplantae</taxon>
        <taxon>Streptophyta</taxon>
        <taxon>Embryophyta</taxon>
        <taxon>Tracheophyta</taxon>
        <taxon>Spermatophyta</taxon>
        <taxon>Magnoliopsida</taxon>
        <taxon>eudicotyledons</taxon>
        <taxon>Gunneridae</taxon>
        <taxon>Pentapetalae</taxon>
        <taxon>rosids</taxon>
        <taxon>fabids</taxon>
        <taxon>Fabales</taxon>
        <taxon>Fabaceae</taxon>
        <taxon>Caesalpinioideae</taxon>
        <taxon>mimosoid clade</taxon>
        <taxon>Acacieae</taxon>
        <taxon>Acacia</taxon>
    </lineage>
</organism>
<dbReference type="Pfam" id="PF16528">
    <property type="entry name" value="Exo84_C"/>
    <property type="match status" value="1"/>
</dbReference>
<feature type="domain" description="Exocyst component Exo84 C-terminal" evidence="5">
    <location>
        <begin position="143"/>
        <end position="326"/>
    </location>
</feature>
<dbReference type="Gene3D" id="1.20.58.1210">
    <property type="entry name" value="Exo84p, N-terminal helical domain"/>
    <property type="match status" value="1"/>
</dbReference>
<feature type="compositionally biased region" description="Low complexity" evidence="4">
    <location>
        <begin position="16"/>
        <end position="31"/>
    </location>
</feature>
<dbReference type="EMBL" id="JAWXYG010000005">
    <property type="protein sequence ID" value="KAK4273020.1"/>
    <property type="molecule type" value="Genomic_DNA"/>
</dbReference>
<evidence type="ECO:0000256" key="4">
    <source>
        <dbReference type="SAM" id="MobiDB-lite"/>
    </source>
</evidence>
<dbReference type="AlphaFoldDB" id="A0AAE1KGG1"/>
<feature type="compositionally biased region" description="Basic and acidic residues" evidence="4">
    <location>
        <begin position="1"/>
        <end position="13"/>
    </location>
</feature>
<evidence type="ECO:0000313" key="6">
    <source>
        <dbReference type="EMBL" id="KAK4273020.1"/>
    </source>
</evidence>
<proteinExistence type="inferred from homology"/>
<feature type="region of interest" description="Disordered" evidence="4">
    <location>
        <begin position="1"/>
        <end position="42"/>
    </location>
</feature>
<dbReference type="InterPro" id="IPR042560">
    <property type="entry name" value="Exo84_C_2"/>
</dbReference>
<comment type="similarity">
    <text evidence="1">Belongs to the EXO84 family.</text>
</comment>
<gene>
    <name evidence="6" type="ORF">QN277_021495</name>
</gene>
<dbReference type="InterPro" id="IPR033961">
    <property type="entry name" value="Exo84"/>
</dbReference>
<dbReference type="SUPFAM" id="SSF74788">
    <property type="entry name" value="Cullin repeat-like"/>
    <property type="match status" value="1"/>
</dbReference>
<evidence type="ECO:0000256" key="2">
    <source>
        <dbReference type="ARBA" id="ARBA00022448"/>
    </source>
</evidence>
<name>A0AAE1KGG1_9FABA</name>
<dbReference type="Proteomes" id="UP001293593">
    <property type="component" value="Unassembled WGS sequence"/>
</dbReference>
<evidence type="ECO:0000256" key="3">
    <source>
        <dbReference type="ARBA" id="ARBA00022483"/>
    </source>
</evidence>
<feature type="compositionally biased region" description="Basic and acidic residues" evidence="4">
    <location>
        <begin position="726"/>
        <end position="740"/>
    </location>
</feature>
<sequence length="860" mass="96791">MESSRFHFRDHQEFQSSMHSEPSSFVSSVSSDRGDTEPEIESITGRGIKHLCSELLELKVVASEELQTNILANCSAFVRILEEVKGVENELLQLENHFIAHQRLVKNLTDDIYPKILSEDIINSTLEDKTDALLTSSSELEVHINDVTEKLDIYLYENRIDEALDLLESSDEYFQNNHFGDHSPQNEIMLYKSLFMERKSTLLRQLTQTADNSKTAGPELHKALSGIRRLGDSQLAVNLLLRHYYLRISTGTCNLQWSRSSSNGIYIRELARFVFSMISHAARSFVKLCGENSSHASELEQWACEETHSFITCLEKYVKSISEVSGGLSNAIKAVQFAVSYCSLLENHNLVLRPYVVRHLCPCMEEVLLLHINHFEKVIAIFSASDPWVLERYLVPGLSGVGSPSWAVGQQPEYCLLTSSGRKFWTLLQAIVEDISPLIELEMGGSVISGLTKLLSEYVIILERALTYDTSVIDKDTSRIIPAESVPQQVSILANMSTLVQLLSILGESIFRSTVDIDSNSMENHSVAYQHTELDDFLLFIEESSNKLRHQFCQQFILRVLSTHGSHETTLATHDNKQCDANTIPNLMPSGVLQILFLELRKLEQLAEGNVLEADWLMGLLREMMESIFIWVSQNKNILGSEEENTSSEHDDSKQFVLDVQFLMEITMYGGYFSNDPMVIVSLIKSTFLSAGIDPFRDVDKDEWAVDAATQTIQMLLEIEKTKFPPKEQEVTLEEADHPSHAGVFSQEDDSSSSKNDIVAEEDESEVAIDSETVSLNIEESLSLVERKRGFVDKNTRTELENTEYEQETDDAEHDGILSAASPGDETVDESGTNIEMQETEDFVRKGSYGDGGGVELHVQ</sequence>
<dbReference type="GO" id="GO:0008104">
    <property type="term" value="P:intracellular protein localization"/>
    <property type="evidence" value="ECO:0007669"/>
    <property type="project" value="TreeGrafter"/>
</dbReference>
<dbReference type="GO" id="GO:0000145">
    <property type="term" value="C:exocyst"/>
    <property type="evidence" value="ECO:0007669"/>
    <property type="project" value="InterPro"/>
</dbReference>
<evidence type="ECO:0000256" key="1">
    <source>
        <dbReference type="ARBA" id="ARBA00007210"/>
    </source>
</evidence>
<feature type="region of interest" description="Disordered" evidence="4">
    <location>
        <begin position="726"/>
        <end position="767"/>
    </location>
</feature>
<reference evidence="6" key="1">
    <citation type="submission" date="2023-10" db="EMBL/GenBank/DDBJ databases">
        <title>Chromosome-level genome of the transformable northern wattle, Acacia crassicarpa.</title>
        <authorList>
            <person name="Massaro I."/>
            <person name="Sinha N.R."/>
            <person name="Poethig S."/>
            <person name="Leichty A.R."/>
        </authorList>
    </citation>
    <scope>NUCLEOTIDE SEQUENCE</scope>
    <source>
        <strain evidence="6">Acra3RX</strain>
        <tissue evidence="6">Leaf</tissue>
    </source>
</reference>
<dbReference type="GO" id="GO:0006893">
    <property type="term" value="P:Golgi to plasma membrane transport"/>
    <property type="evidence" value="ECO:0007669"/>
    <property type="project" value="TreeGrafter"/>
</dbReference>
<evidence type="ECO:0000313" key="7">
    <source>
        <dbReference type="Proteomes" id="UP001293593"/>
    </source>
</evidence>
<keyword evidence="7" id="KW-1185">Reference proteome</keyword>
<protein>
    <recommendedName>
        <fullName evidence="5">Exocyst component Exo84 C-terminal domain-containing protein</fullName>
    </recommendedName>
</protein>
<dbReference type="GO" id="GO:0006887">
    <property type="term" value="P:exocytosis"/>
    <property type="evidence" value="ECO:0007669"/>
    <property type="project" value="UniProtKB-KW"/>
</dbReference>
<dbReference type="InterPro" id="IPR032403">
    <property type="entry name" value="Exo84_C"/>
</dbReference>
<feature type="compositionally biased region" description="Acidic residues" evidence="4">
    <location>
        <begin position="801"/>
        <end position="813"/>
    </location>
</feature>
<dbReference type="Gene3D" id="1.20.58.1220">
    <property type="entry name" value="Exo84p, C-terminal helical domain"/>
    <property type="match status" value="1"/>
</dbReference>
<dbReference type="PANTHER" id="PTHR21426:SF13">
    <property type="entry name" value="OS08G0566700 PROTEIN"/>
    <property type="match status" value="1"/>
</dbReference>
<feature type="region of interest" description="Disordered" evidence="4">
    <location>
        <begin position="798"/>
        <end position="860"/>
    </location>
</feature>
<keyword evidence="3" id="KW-0268">Exocytosis</keyword>
<comment type="caution">
    <text evidence="6">The sequence shown here is derived from an EMBL/GenBank/DDBJ whole genome shotgun (WGS) entry which is preliminary data.</text>
</comment>
<dbReference type="PANTHER" id="PTHR21426">
    <property type="entry name" value="EXOCYST COMPLEX COMPONENT 8"/>
    <property type="match status" value="1"/>
</dbReference>
<evidence type="ECO:0000259" key="5">
    <source>
        <dbReference type="Pfam" id="PF16528"/>
    </source>
</evidence>
<accession>A0AAE1KGG1</accession>
<dbReference type="InterPro" id="IPR042561">
    <property type="entry name" value="Exo84_C_1"/>
</dbReference>